<reference evidence="6 7" key="1">
    <citation type="submission" date="2019-12" db="EMBL/GenBank/DDBJ databases">
        <authorList>
            <person name="Yang R."/>
        </authorList>
    </citation>
    <scope>NUCLEOTIDE SEQUENCE [LARGE SCALE GENOMIC DNA]</scope>
    <source>
        <strain evidence="6 7">DONG20-135</strain>
    </source>
</reference>
<dbReference type="Pfam" id="PF02361">
    <property type="entry name" value="CbiQ"/>
    <property type="match status" value="1"/>
</dbReference>
<comment type="caution">
    <text evidence="6">The sequence shown here is derived from an EMBL/GenBank/DDBJ whole genome shotgun (WGS) entry which is preliminary data.</text>
</comment>
<evidence type="ECO:0000256" key="5">
    <source>
        <dbReference type="SAM" id="Phobius"/>
    </source>
</evidence>
<dbReference type="InterPro" id="IPR003339">
    <property type="entry name" value="ABC/ECF_trnsptr_transmembrane"/>
</dbReference>
<keyword evidence="3 5" id="KW-1133">Transmembrane helix</keyword>
<evidence type="ECO:0000256" key="4">
    <source>
        <dbReference type="ARBA" id="ARBA00023136"/>
    </source>
</evidence>
<reference evidence="6 7" key="2">
    <citation type="submission" date="2020-01" db="EMBL/GenBank/DDBJ databases">
        <title>Clostridiaceae sp. nov. isolated from the gut of human by culturomics.</title>
        <authorList>
            <person name="Chang Y."/>
        </authorList>
    </citation>
    <scope>NUCLEOTIDE SEQUENCE [LARGE SCALE GENOMIC DNA]</scope>
    <source>
        <strain evidence="6 7">DONG20-135</strain>
    </source>
</reference>
<evidence type="ECO:0000313" key="7">
    <source>
        <dbReference type="Proteomes" id="UP000434036"/>
    </source>
</evidence>
<comment type="subcellular location">
    <subcellularLocation>
        <location evidence="1">Membrane</location>
        <topology evidence="1">Multi-pass membrane protein</topology>
    </subcellularLocation>
</comment>
<keyword evidence="7" id="KW-1185">Reference proteome</keyword>
<feature type="transmembrane region" description="Helical" evidence="5">
    <location>
        <begin position="246"/>
        <end position="266"/>
    </location>
</feature>
<dbReference type="EMBL" id="WUUQ01000003">
    <property type="protein sequence ID" value="MXQ74012.1"/>
    <property type="molecule type" value="Genomic_DNA"/>
</dbReference>
<feature type="transmembrane region" description="Helical" evidence="5">
    <location>
        <begin position="106"/>
        <end position="128"/>
    </location>
</feature>
<keyword evidence="4 5" id="KW-0472">Membrane</keyword>
<name>A0A6N8U7Q8_9FIRM</name>
<proteinExistence type="predicted"/>
<protein>
    <submittedName>
        <fullName evidence="6">Energy-coupling factor transporter transmembrane protein EcfT</fullName>
    </submittedName>
</protein>
<dbReference type="GO" id="GO:0005886">
    <property type="term" value="C:plasma membrane"/>
    <property type="evidence" value="ECO:0007669"/>
    <property type="project" value="UniProtKB-ARBA"/>
</dbReference>
<dbReference type="RefSeq" id="WP_160625440.1">
    <property type="nucleotide sequence ID" value="NZ_WUUQ01000003.1"/>
</dbReference>
<feature type="transmembrane region" description="Helical" evidence="5">
    <location>
        <begin position="28"/>
        <end position="57"/>
    </location>
</feature>
<feature type="transmembrane region" description="Helical" evidence="5">
    <location>
        <begin position="77"/>
        <end position="99"/>
    </location>
</feature>
<dbReference type="PANTHER" id="PTHR33514:SF13">
    <property type="entry name" value="PROTEIN ABCI12, CHLOROPLASTIC"/>
    <property type="match status" value="1"/>
</dbReference>
<feature type="transmembrane region" description="Helical" evidence="5">
    <location>
        <begin position="148"/>
        <end position="167"/>
    </location>
</feature>
<evidence type="ECO:0000256" key="2">
    <source>
        <dbReference type="ARBA" id="ARBA00022692"/>
    </source>
</evidence>
<keyword evidence="2 5" id="KW-0812">Transmembrane</keyword>
<gene>
    <name evidence="6" type="ORF">GSF08_08660</name>
</gene>
<evidence type="ECO:0000256" key="3">
    <source>
        <dbReference type="ARBA" id="ARBA00022989"/>
    </source>
</evidence>
<dbReference type="PANTHER" id="PTHR33514">
    <property type="entry name" value="PROTEIN ABCI12, CHLOROPLASTIC"/>
    <property type="match status" value="1"/>
</dbReference>
<sequence length="267" mass="30474">MNNFALGKYMPLDSIIHRMDPRAKIGAMLLLMVAIFIPAGYIGYAVIAVLIITAVFLSKLRLNFIWRSVKPMMFMLLFLWIINVLVLRTGYVMFTVFGFKVYSDAIFQTLFIIIRLLLMIIVTTILTATTKPLELTLGIEDLLTPFKVIHVPAHEIAMMISIALRFIPTLIEETNRIIKAQTSRGVDLDEGTLKEKLMAILALIVPLFVSAFQRAEELANAMEARGYIPNRPRTRYKQLEMTFKDYVLLLLSTLILILNICIWKGFI</sequence>
<dbReference type="Proteomes" id="UP000434036">
    <property type="component" value="Unassembled WGS sequence"/>
</dbReference>
<evidence type="ECO:0000256" key="1">
    <source>
        <dbReference type="ARBA" id="ARBA00004141"/>
    </source>
</evidence>
<evidence type="ECO:0000313" key="6">
    <source>
        <dbReference type="EMBL" id="MXQ74012.1"/>
    </source>
</evidence>
<dbReference type="AlphaFoldDB" id="A0A6N8U7Q8"/>
<accession>A0A6N8U7Q8</accession>
<dbReference type="CDD" id="cd16914">
    <property type="entry name" value="EcfT"/>
    <property type="match status" value="1"/>
</dbReference>
<organism evidence="6 7">
    <name type="scientific">Copranaerobaculum intestinale</name>
    <dbReference type="NCBI Taxonomy" id="2692629"/>
    <lineage>
        <taxon>Bacteria</taxon>
        <taxon>Bacillati</taxon>
        <taxon>Bacillota</taxon>
        <taxon>Erysipelotrichia</taxon>
        <taxon>Erysipelotrichales</taxon>
        <taxon>Erysipelotrichaceae</taxon>
        <taxon>Copranaerobaculum</taxon>
    </lineage>
</organism>